<protein>
    <recommendedName>
        <fullName evidence="5">DASH complex subunit DAD1</fullName>
    </recommendedName>
    <alternativeName>
        <fullName evidence="16">Outer kinetochore protein DAD1</fullName>
    </alternativeName>
</protein>
<sequence>MSNNISDRISNTANSYIGGAKQTVGETIGNNSLAASGAEQRAGAEARQAAADAKTHAEGAGHTAQGKVQQTVGSLTGNTSMEARGHANEVKGDLERKESNGQTIEEDLAFEEERTRLITDINLELGQMITNITILQRNLDTIVTIGQEFGQLSELWKNFHDSAFRFEKEEDQEVEEEQTQSREQGYSLESK</sequence>
<name>A0A1Y2G6N6_9FUNG</name>
<keyword evidence="6" id="KW-0158">Chromosome</keyword>
<evidence type="ECO:0000256" key="3">
    <source>
        <dbReference type="ARBA" id="ARBA00004629"/>
    </source>
</evidence>
<evidence type="ECO:0000256" key="7">
    <source>
        <dbReference type="ARBA" id="ARBA00022490"/>
    </source>
</evidence>
<evidence type="ECO:0000313" key="18">
    <source>
        <dbReference type="EMBL" id="ORY98370.1"/>
    </source>
</evidence>
<keyword evidence="14" id="KW-0131">Cell cycle</keyword>
<feature type="compositionally biased region" description="Low complexity" evidence="17">
    <location>
        <begin position="39"/>
        <end position="52"/>
    </location>
</feature>
<evidence type="ECO:0000256" key="10">
    <source>
        <dbReference type="ARBA" id="ARBA00022776"/>
    </source>
</evidence>
<evidence type="ECO:0000256" key="8">
    <source>
        <dbReference type="ARBA" id="ARBA00022618"/>
    </source>
</evidence>
<evidence type="ECO:0000256" key="9">
    <source>
        <dbReference type="ARBA" id="ARBA00022701"/>
    </source>
</evidence>
<evidence type="ECO:0000256" key="12">
    <source>
        <dbReference type="ARBA" id="ARBA00023212"/>
    </source>
</evidence>
<evidence type="ECO:0000256" key="4">
    <source>
        <dbReference type="ARBA" id="ARBA00010146"/>
    </source>
</evidence>
<dbReference type="InterPro" id="IPR013958">
    <property type="entry name" value="DASH_Dad1"/>
</dbReference>
<comment type="similarity">
    <text evidence="4">Belongs to the DASH complex DAD1 family.</text>
</comment>
<keyword evidence="15" id="KW-0137">Centromere</keyword>
<dbReference type="Proteomes" id="UP000193648">
    <property type="component" value="Unassembled WGS sequence"/>
</dbReference>
<evidence type="ECO:0000256" key="6">
    <source>
        <dbReference type="ARBA" id="ARBA00022454"/>
    </source>
</evidence>
<feature type="compositionally biased region" description="Acidic residues" evidence="17">
    <location>
        <begin position="169"/>
        <end position="178"/>
    </location>
</feature>
<feature type="compositionally biased region" description="Basic and acidic residues" evidence="17">
    <location>
        <begin position="83"/>
        <end position="99"/>
    </location>
</feature>
<keyword evidence="12" id="KW-0206">Cytoskeleton</keyword>
<evidence type="ECO:0000256" key="11">
    <source>
        <dbReference type="ARBA" id="ARBA00022838"/>
    </source>
</evidence>
<evidence type="ECO:0000256" key="14">
    <source>
        <dbReference type="ARBA" id="ARBA00023306"/>
    </source>
</evidence>
<comment type="caution">
    <text evidence="18">The sequence shown here is derived from an EMBL/GenBank/DDBJ whole genome shotgun (WGS) entry which is preliminary data.</text>
</comment>
<dbReference type="Pfam" id="PF08649">
    <property type="entry name" value="DASH_Dad1"/>
    <property type="match status" value="1"/>
</dbReference>
<feature type="region of interest" description="Disordered" evidence="17">
    <location>
        <begin position="39"/>
        <end position="104"/>
    </location>
</feature>
<feature type="compositionally biased region" description="Polar residues" evidence="17">
    <location>
        <begin position="66"/>
        <end position="81"/>
    </location>
</feature>
<feature type="compositionally biased region" description="Polar residues" evidence="17">
    <location>
        <begin position="181"/>
        <end position="191"/>
    </location>
</feature>
<keyword evidence="7" id="KW-0963">Cytoplasm</keyword>
<dbReference type="AlphaFoldDB" id="A0A1Y2G6N6"/>
<dbReference type="GO" id="GO:0051301">
    <property type="term" value="P:cell division"/>
    <property type="evidence" value="ECO:0007669"/>
    <property type="project" value="UniProtKB-KW"/>
</dbReference>
<dbReference type="PANTHER" id="PTHR28025:SF1">
    <property type="entry name" value="DASH COMPLEX SUBUNIT DAD1"/>
    <property type="match status" value="1"/>
</dbReference>
<evidence type="ECO:0000256" key="5">
    <source>
        <dbReference type="ARBA" id="ARBA00020261"/>
    </source>
</evidence>
<evidence type="ECO:0000313" key="19">
    <source>
        <dbReference type="Proteomes" id="UP000193648"/>
    </source>
</evidence>
<keyword evidence="9" id="KW-0493">Microtubule</keyword>
<evidence type="ECO:0000256" key="17">
    <source>
        <dbReference type="SAM" id="MobiDB-lite"/>
    </source>
</evidence>
<dbReference type="InParanoid" id="A0A1Y2G6N6"/>
<keyword evidence="13" id="KW-0539">Nucleus</keyword>
<dbReference type="GeneID" id="33571097"/>
<dbReference type="EMBL" id="MCFF01000070">
    <property type="protein sequence ID" value="ORY98370.1"/>
    <property type="molecule type" value="Genomic_DNA"/>
</dbReference>
<proteinExistence type="inferred from homology"/>
<keyword evidence="19" id="KW-1185">Reference proteome</keyword>
<dbReference type="OrthoDB" id="5566853at2759"/>
<keyword evidence="10" id="KW-0498">Mitosis</keyword>
<keyword evidence="8" id="KW-0132">Cell division</keyword>
<evidence type="ECO:0000256" key="1">
    <source>
        <dbReference type="ARBA" id="ARBA00004123"/>
    </source>
</evidence>
<dbReference type="RefSeq" id="XP_021875762.1">
    <property type="nucleotide sequence ID" value="XM_022029254.1"/>
</dbReference>
<evidence type="ECO:0000256" key="15">
    <source>
        <dbReference type="ARBA" id="ARBA00023328"/>
    </source>
</evidence>
<evidence type="ECO:0000256" key="2">
    <source>
        <dbReference type="ARBA" id="ARBA00004186"/>
    </source>
</evidence>
<keyword evidence="11" id="KW-0995">Kinetochore</keyword>
<dbReference type="GO" id="GO:0072686">
    <property type="term" value="C:mitotic spindle"/>
    <property type="evidence" value="ECO:0007669"/>
    <property type="project" value="InterPro"/>
</dbReference>
<feature type="region of interest" description="Disordered" evidence="17">
    <location>
        <begin position="168"/>
        <end position="191"/>
    </location>
</feature>
<organism evidence="18 19">
    <name type="scientific">Lobosporangium transversale</name>
    <dbReference type="NCBI Taxonomy" id="64571"/>
    <lineage>
        <taxon>Eukaryota</taxon>
        <taxon>Fungi</taxon>
        <taxon>Fungi incertae sedis</taxon>
        <taxon>Mucoromycota</taxon>
        <taxon>Mortierellomycotina</taxon>
        <taxon>Mortierellomycetes</taxon>
        <taxon>Mortierellales</taxon>
        <taxon>Mortierellaceae</taxon>
        <taxon>Lobosporangium</taxon>
    </lineage>
</organism>
<dbReference type="GO" id="GO:0005876">
    <property type="term" value="C:spindle microtubule"/>
    <property type="evidence" value="ECO:0007669"/>
    <property type="project" value="TreeGrafter"/>
</dbReference>
<dbReference type="GO" id="GO:0051010">
    <property type="term" value="F:microtubule plus-end binding"/>
    <property type="evidence" value="ECO:0007669"/>
    <property type="project" value="TreeGrafter"/>
</dbReference>
<gene>
    <name evidence="18" type="ORF">BCR41DRAFT_401865</name>
</gene>
<dbReference type="PANTHER" id="PTHR28025">
    <property type="entry name" value="DASH COMPLEX SUBUNIT DAD1"/>
    <property type="match status" value="1"/>
</dbReference>
<comment type="subcellular location">
    <subcellularLocation>
        <location evidence="3">Chromosome</location>
        <location evidence="3">Centromere</location>
        <location evidence="3">Kinetochore</location>
    </subcellularLocation>
    <subcellularLocation>
        <location evidence="2">Cytoplasm</location>
        <location evidence="2">Cytoskeleton</location>
        <location evidence="2">Spindle</location>
    </subcellularLocation>
    <subcellularLocation>
        <location evidence="1">Nucleus</location>
    </subcellularLocation>
</comment>
<dbReference type="GO" id="GO:0044732">
    <property type="term" value="C:mitotic spindle pole body"/>
    <property type="evidence" value="ECO:0007669"/>
    <property type="project" value="TreeGrafter"/>
</dbReference>
<dbReference type="GO" id="GO:0042729">
    <property type="term" value="C:DASH complex"/>
    <property type="evidence" value="ECO:0007669"/>
    <property type="project" value="InterPro"/>
</dbReference>
<reference evidence="18 19" key="1">
    <citation type="submission" date="2016-07" db="EMBL/GenBank/DDBJ databases">
        <title>Pervasive Adenine N6-methylation of Active Genes in Fungi.</title>
        <authorList>
            <consortium name="DOE Joint Genome Institute"/>
            <person name="Mondo S.J."/>
            <person name="Dannebaum R.O."/>
            <person name="Kuo R.C."/>
            <person name="Labutti K."/>
            <person name="Haridas S."/>
            <person name="Kuo A."/>
            <person name="Salamov A."/>
            <person name="Ahrendt S.R."/>
            <person name="Lipzen A."/>
            <person name="Sullivan W."/>
            <person name="Andreopoulos W.B."/>
            <person name="Clum A."/>
            <person name="Lindquist E."/>
            <person name="Daum C."/>
            <person name="Ramamoorthy G.K."/>
            <person name="Gryganskyi A."/>
            <person name="Culley D."/>
            <person name="Magnuson J.K."/>
            <person name="James T.Y."/>
            <person name="O'Malley M.A."/>
            <person name="Stajich J.E."/>
            <person name="Spatafora J.W."/>
            <person name="Visel A."/>
            <person name="Grigoriev I.V."/>
        </authorList>
    </citation>
    <scope>NUCLEOTIDE SEQUENCE [LARGE SCALE GENOMIC DNA]</scope>
    <source>
        <strain evidence="18 19">NRRL 3116</strain>
    </source>
</reference>
<accession>A0A1Y2G6N6</accession>
<evidence type="ECO:0000256" key="16">
    <source>
        <dbReference type="ARBA" id="ARBA00030566"/>
    </source>
</evidence>
<evidence type="ECO:0000256" key="13">
    <source>
        <dbReference type="ARBA" id="ARBA00023242"/>
    </source>
</evidence>